<dbReference type="Pfam" id="PF03861">
    <property type="entry name" value="ANTAR"/>
    <property type="match status" value="1"/>
</dbReference>
<name>A0A1X7MPW8_9HYPH</name>
<accession>A0A1X7MPW8</accession>
<dbReference type="Pfam" id="PF21332">
    <property type="entry name" value="AmiR_N"/>
    <property type="match status" value="1"/>
</dbReference>
<dbReference type="PROSITE" id="PS50921">
    <property type="entry name" value="ANTAR"/>
    <property type="match status" value="1"/>
</dbReference>
<dbReference type="PIRSF" id="PIRSF036382">
    <property type="entry name" value="RR_antiterm"/>
    <property type="match status" value="1"/>
</dbReference>
<reference evidence="2 3" key="1">
    <citation type="submission" date="2017-04" db="EMBL/GenBank/DDBJ databases">
        <authorList>
            <person name="Afonso C.L."/>
            <person name="Miller P.J."/>
            <person name="Scott M.A."/>
            <person name="Spackman E."/>
            <person name="Goraichik I."/>
            <person name="Dimitrov K.M."/>
            <person name="Suarez D.L."/>
            <person name="Swayne D.E."/>
        </authorList>
    </citation>
    <scope>NUCLEOTIDE SEQUENCE [LARGE SCALE GENOMIC DNA]</scope>
    <source>
        <strain evidence="2 3">B5P</strain>
    </source>
</reference>
<dbReference type="RefSeq" id="WP_082549692.1">
    <property type="nucleotide sequence ID" value="NZ_FXBL01000002.1"/>
</dbReference>
<dbReference type="SUPFAM" id="SSF52172">
    <property type="entry name" value="CheY-like"/>
    <property type="match status" value="1"/>
</dbReference>
<evidence type="ECO:0000313" key="2">
    <source>
        <dbReference type="EMBL" id="SMH26381.1"/>
    </source>
</evidence>
<dbReference type="EMBL" id="FXBL01000002">
    <property type="protein sequence ID" value="SMH26381.1"/>
    <property type="molecule type" value="Genomic_DNA"/>
</dbReference>
<keyword evidence="3" id="KW-1185">Reference proteome</keyword>
<dbReference type="GO" id="GO:0003723">
    <property type="term" value="F:RNA binding"/>
    <property type="evidence" value="ECO:0007669"/>
    <property type="project" value="InterPro"/>
</dbReference>
<evidence type="ECO:0000313" key="3">
    <source>
        <dbReference type="Proteomes" id="UP000193083"/>
    </source>
</evidence>
<dbReference type="AlphaFoldDB" id="A0A1X7MPW8"/>
<dbReference type="InterPro" id="IPR008327">
    <property type="entry name" value="Sig_transdc_resp-reg_antiterm"/>
</dbReference>
<evidence type="ECO:0000259" key="1">
    <source>
        <dbReference type="PROSITE" id="PS50921"/>
    </source>
</evidence>
<feature type="domain" description="ANTAR" evidence="1">
    <location>
        <begin position="126"/>
        <end position="187"/>
    </location>
</feature>
<dbReference type="Gene3D" id="1.10.10.10">
    <property type="entry name" value="Winged helix-like DNA-binding domain superfamily/Winged helix DNA-binding domain"/>
    <property type="match status" value="1"/>
</dbReference>
<dbReference type="InterPro" id="IPR011006">
    <property type="entry name" value="CheY-like_superfamily"/>
</dbReference>
<gene>
    <name evidence="2" type="ORF">SAMN02982922_0204</name>
</gene>
<dbReference type="InterPro" id="IPR036388">
    <property type="entry name" value="WH-like_DNA-bd_sf"/>
</dbReference>
<sequence>MSGEALIRELRKLQVWVIHPEDAACNELIRHLKRIGCQVNTQWPIPESWPVHADVVFCLFSGHLPIDVSALRNGREGTLIGIVEYESPTIVRELLDADAQAIIAKPIHPFGILSTLSVASSRYRFERRQNSKIVKLEETLRSRRVVNNAVRRLATERSISEDQAYQLIRRWSLEQRVSMTRIADHFIAIDEGRDDYSEEF</sequence>
<dbReference type="InterPro" id="IPR049021">
    <property type="entry name" value="AmiR_N"/>
</dbReference>
<organism evidence="2 3">
    <name type="scientific">Mesorhizobium australicum</name>
    <dbReference type="NCBI Taxonomy" id="536018"/>
    <lineage>
        <taxon>Bacteria</taxon>
        <taxon>Pseudomonadati</taxon>
        <taxon>Pseudomonadota</taxon>
        <taxon>Alphaproteobacteria</taxon>
        <taxon>Hyphomicrobiales</taxon>
        <taxon>Phyllobacteriaceae</taxon>
        <taxon>Mesorhizobium</taxon>
    </lineage>
</organism>
<protein>
    <submittedName>
        <fullName evidence="2">Two-component response regulator, AmiR/NasT family, consists of REC and RNA-binding antiterminator (ANTAR) domains</fullName>
    </submittedName>
</protein>
<dbReference type="InterPro" id="IPR005561">
    <property type="entry name" value="ANTAR"/>
</dbReference>
<dbReference type="Gene3D" id="3.40.50.2300">
    <property type="match status" value="1"/>
</dbReference>
<dbReference type="SMART" id="SM01012">
    <property type="entry name" value="ANTAR"/>
    <property type="match status" value="1"/>
</dbReference>
<dbReference type="Proteomes" id="UP000193083">
    <property type="component" value="Unassembled WGS sequence"/>
</dbReference>
<dbReference type="OrthoDB" id="7366028at2"/>
<proteinExistence type="predicted"/>